<proteinExistence type="predicted"/>
<dbReference type="Proteomes" id="UP000789901">
    <property type="component" value="Unassembled WGS sequence"/>
</dbReference>
<gene>
    <name evidence="1" type="ORF">GMARGA_LOCUS6306</name>
</gene>
<sequence>MFVQAKNRLTKKAGYSSYNKNTDFSLNEIFRSYLPNTAWHLQVLLP</sequence>
<reference evidence="1 2" key="1">
    <citation type="submission" date="2021-06" db="EMBL/GenBank/DDBJ databases">
        <authorList>
            <person name="Kallberg Y."/>
            <person name="Tangrot J."/>
            <person name="Rosling A."/>
        </authorList>
    </citation>
    <scope>NUCLEOTIDE SEQUENCE [LARGE SCALE GENOMIC DNA]</scope>
    <source>
        <strain evidence="1 2">120-4 pot B 10/14</strain>
    </source>
</reference>
<evidence type="ECO:0000313" key="2">
    <source>
        <dbReference type="Proteomes" id="UP000789901"/>
    </source>
</evidence>
<keyword evidence="2" id="KW-1185">Reference proteome</keyword>
<comment type="caution">
    <text evidence="1">The sequence shown here is derived from an EMBL/GenBank/DDBJ whole genome shotgun (WGS) entry which is preliminary data.</text>
</comment>
<protein>
    <submittedName>
        <fullName evidence="1">30507_t:CDS:1</fullName>
    </submittedName>
</protein>
<organism evidence="1 2">
    <name type="scientific">Gigaspora margarita</name>
    <dbReference type="NCBI Taxonomy" id="4874"/>
    <lineage>
        <taxon>Eukaryota</taxon>
        <taxon>Fungi</taxon>
        <taxon>Fungi incertae sedis</taxon>
        <taxon>Mucoromycota</taxon>
        <taxon>Glomeromycotina</taxon>
        <taxon>Glomeromycetes</taxon>
        <taxon>Diversisporales</taxon>
        <taxon>Gigasporaceae</taxon>
        <taxon>Gigaspora</taxon>
    </lineage>
</organism>
<evidence type="ECO:0000313" key="1">
    <source>
        <dbReference type="EMBL" id="CAG8588802.1"/>
    </source>
</evidence>
<dbReference type="EMBL" id="CAJVQB010002836">
    <property type="protein sequence ID" value="CAG8588802.1"/>
    <property type="molecule type" value="Genomic_DNA"/>
</dbReference>
<accession>A0ABN7UG64</accession>
<name>A0ABN7UG64_GIGMA</name>